<proteinExistence type="evidence at transcript level"/>
<evidence type="ECO:0000256" key="6">
    <source>
        <dbReference type="ARBA" id="ARBA00023239"/>
    </source>
</evidence>
<evidence type="ECO:0000256" key="3">
    <source>
        <dbReference type="ARBA" id="ARBA00012053"/>
    </source>
</evidence>
<dbReference type="EMBL" id="AJ310908">
    <property type="protein sequence ID" value="CAC36148.1"/>
    <property type="molecule type" value="mRNA"/>
</dbReference>
<dbReference type="GO" id="GO:0005829">
    <property type="term" value="C:cytosol"/>
    <property type="evidence" value="ECO:0007669"/>
    <property type="project" value="TreeGrafter"/>
</dbReference>
<keyword evidence="13" id="KW-0732">Signal</keyword>
<evidence type="ECO:0000256" key="7">
    <source>
        <dbReference type="ARBA" id="ARBA00023244"/>
    </source>
</evidence>
<dbReference type="InterPro" id="IPR013785">
    <property type="entry name" value="Aldolase_TIM"/>
</dbReference>
<keyword evidence="6 10" id="KW-0456">Lyase</keyword>
<dbReference type="InterPro" id="IPR030656">
    <property type="entry name" value="ALAD_AS"/>
</dbReference>
<dbReference type="GO" id="GO:0008270">
    <property type="term" value="F:zinc ion binding"/>
    <property type="evidence" value="ECO:0007669"/>
    <property type="project" value="TreeGrafter"/>
</dbReference>
<dbReference type="CDD" id="cd04823">
    <property type="entry name" value="ALAD_PBGS_aspartate_rich"/>
    <property type="match status" value="1"/>
</dbReference>
<feature type="chain" id="PRO_5004323663" description="Delta-aminolevulinic acid dehydratase" evidence="13">
    <location>
        <begin position="23"/>
        <end position="425"/>
    </location>
</feature>
<dbReference type="Pfam" id="PF00490">
    <property type="entry name" value="ALAD"/>
    <property type="match status" value="1"/>
</dbReference>
<dbReference type="SUPFAM" id="SSF51569">
    <property type="entry name" value="Aldolase"/>
    <property type="match status" value="1"/>
</dbReference>
<evidence type="ECO:0000256" key="13">
    <source>
        <dbReference type="SAM" id="SignalP"/>
    </source>
</evidence>
<keyword evidence="7 10" id="KW-0627">Porphyrin biosynthesis</keyword>
<keyword evidence="5" id="KW-0350">Heme biosynthesis</keyword>
<comment type="subunit">
    <text evidence="10">Homooctamer.</text>
</comment>
<dbReference type="PANTHER" id="PTHR11458">
    <property type="entry name" value="DELTA-AMINOLEVULINIC ACID DEHYDRATASE"/>
    <property type="match status" value="1"/>
</dbReference>
<dbReference type="NCBIfam" id="NF006762">
    <property type="entry name" value="PRK09283.1"/>
    <property type="match status" value="1"/>
</dbReference>
<dbReference type="GO" id="GO:0006782">
    <property type="term" value="P:protoporphyrinogen IX biosynthetic process"/>
    <property type="evidence" value="ECO:0007669"/>
    <property type="project" value="UniProtKB-UniPathway"/>
</dbReference>
<dbReference type="AlphaFoldDB" id="Q9ARD9"/>
<evidence type="ECO:0000256" key="8">
    <source>
        <dbReference type="ARBA" id="ARBA00025628"/>
    </source>
</evidence>
<evidence type="ECO:0000256" key="12">
    <source>
        <dbReference type="SAM" id="MobiDB-lite"/>
    </source>
</evidence>
<organism evidence="14">
    <name type="scientific">Fucus vesiculosus</name>
    <name type="common">Bladder wrack</name>
    <dbReference type="NCBI Taxonomy" id="49266"/>
    <lineage>
        <taxon>Eukaryota</taxon>
        <taxon>Sar</taxon>
        <taxon>Stramenopiles</taxon>
        <taxon>Ochrophyta</taxon>
        <taxon>PX clade</taxon>
        <taxon>Phaeophyceae</taxon>
        <taxon>Fucales</taxon>
        <taxon>Fucaceae</taxon>
        <taxon>Fucus</taxon>
    </lineage>
</organism>
<evidence type="ECO:0000256" key="4">
    <source>
        <dbReference type="ARBA" id="ARBA00020771"/>
    </source>
</evidence>
<dbReference type="PRINTS" id="PR00144">
    <property type="entry name" value="DALDHYDRTASE"/>
</dbReference>
<dbReference type="EC" id="4.2.1.24" evidence="3 10"/>
<evidence type="ECO:0000256" key="11">
    <source>
        <dbReference type="RuleBase" id="RU004161"/>
    </source>
</evidence>
<dbReference type="SMART" id="SM01004">
    <property type="entry name" value="ALAD"/>
    <property type="match status" value="1"/>
</dbReference>
<evidence type="ECO:0000256" key="1">
    <source>
        <dbReference type="ARBA" id="ARBA00004694"/>
    </source>
</evidence>
<evidence type="ECO:0000313" key="14">
    <source>
        <dbReference type="EMBL" id="CAC36148.1"/>
    </source>
</evidence>
<gene>
    <name evidence="14" type="primary">hemB</name>
</gene>
<comment type="catalytic activity">
    <reaction evidence="9 10">
        <text>2 5-aminolevulinate = porphobilinogen + 2 H2O + H(+)</text>
        <dbReference type="Rhea" id="RHEA:24064"/>
        <dbReference type="ChEBI" id="CHEBI:15377"/>
        <dbReference type="ChEBI" id="CHEBI:15378"/>
        <dbReference type="ChEBI" id="CHEBI:58126"/>
        <dbReference type="ChEBI" id="CHEBI:356416"/>
        <dbReference type="EC" id="4.2.1.24"/>
    </reaction>
</comment>
<protein>
    <recommendedName>
        <fullName evidence="4 10">Delta-aminolevulinic acid dehydratase</fullName>
        <ecNumber evidence="3 10">4.2.1.24</ecNumber>
    </recommendedName>
</protein>
<feature type="signal peptide" evidence="13">
    <location>
        <begin position="1"/>
        <end position="22"/>
    </location>
</feature>
<comment type="similarity">
    <text evidence="2 11">Belongs to the ALAD family.</text>
</comment>
<dbReference type="GO" id="GO:0004655">
    <property type="term" value="F:porphobilinogen synthase activity"/>
    <property type="evidence" value="ECO:0007669"/>
    <property type="project" value="UniProtKB-EC"/>
</dbReference>
<dbReference type="InterPro" id="IPR001731">
    <property type="entry name" value="ALAD"/>
</dbReference>
<sequence>MKTVPMAPALFGMLILVTVCEAFVAPRPPLAGLAPSSFTSGVGITPTCAPAGVVTSMVAAPNSISAGTTETRTEAAAYNPLDGPNAPLRSNNNGEVWRPQKVRPRRNRKSEAMRSMVRENIVRPANFIYPLFIHDKDFEVEIQSMPGCLRHSLPHMLEEVEEAWKFGVRTFVLFPQVPDHLKTNYGEECYNPEGIVPRAVSMIKEKFPDSIVCTDVALDPYSDQGHDGVVKDGQILNDETIMQLTKQVVCQARAGADVVAPSDMMDGRIGAIRDALDAEGFTNVSIMAYTAKYASAFYGPFRDALDSHPGFGDKKTYQQDPANGREALLEAALDAEEGADMLMVKPGMPYLDVIRRLKESSNLPIAAYHVSGEYAMMKAAVERGWLDEREAVLEAMTCFKRAGADVILTYYAKDAARWLCEDGFP</sequence>
<dbReference type="UniPathway" id="UPA00251">
    <property type="reaction ID" value="UER00318"/>
</dbReference>
<accession>Q9ARD9</accession>
<evidence type="ECO:0000256" key="5">
    <source>
        <dbReference type="ARBA" id="ARBA00023133"/>
    </source>
</evidence>
<comment type="function">
    <text evidence="8">Catalyzes an early step in the biosynthesis of tetrapyrroles. Binds two molecules of 5-aminolevulinate per subunit, each at a distinct site, and catalyzes their condensation to form porphobilinogen.</text>
</comment>
<evidence type="ECO:0000256" key="10">
    <source>
        <dbReference type="RuleBase" id="RU000515"/>
    </source>
</evidence>
<evidence type="ECO:0000256" key="9">
    <source>
        <dbReference type="ARBA" id="ARBA00047651"/>
    </source>
</evidence>
<dbReference type="PANTHER" id="PTHR11458:SF0">
    <property type="entry name" value="DELTA-AMINOLEVULINIC ACID DEHYDRATASE"/>
    <property type="match status" value="1"/>
</dbReference>
<feature type="region of interest" description="Disordered" evidence="12">
    <location>
        <begin position="77"/>
        <end position="111"/>
    </location>
</feature>
<dbReference type="FunFam" id="3.20.20.70:FF:000019">
    <property type="entry name" value="Delta-aminolevulinic acid dehydratase"/>
    <property type="match status" value="1"/>
</dbReference>
<evidence type="ECO:0000256" key="2">
    <source>
        <dbReference type="ARBA" id="ARBA00008055"/>
    </source>
</evidence>
<name>Q9ARD9_FUCVE</name>
<reference evidence="14" key="1">
    <citation type="submission" date="2001-04" db="EMBL/GenBank/DDBJ databases">
        <title>Algal ALAD is unlikely to be derived from the plastid endosymbiont.</title>
        <authorList>
            <person name="Evans C."/>
            <person name="Smith A."/>
        </authorList>
    </citation>
    <scope>NUCLEOTIDE SEQUENCE</scope>
</reference>
<dbReference type="Gene3D" id="3.20.20.70">
    <property type="entry name" value="Aldolase class I"/>
    <property type="match status" value="1"/>
</dbReference>
<comment type="pathway">
    <text evidence="1">Porphyrin-containing compound metabolism; protoporphyrin-IX biosynthesis; coproporphyrinogen-III from 5-aminolevulinate: step 1/4.</text>
</comment>
<dbReference type="PROSITE" id="PS00169">
    <property type="entry name" value="D_ALA_DEHYDRATASE"/>
    <property type="match status" value="1"/>
</dbReference>